<dbReference type="GO" id="GO:0004334">
    <property type="term" value="F:fumarylacetoacetase activity"/>
    <property type="evidence" value="ECO:0007669"/>
    <property type="project" value="UniProtKB-UniRule"/>
</dbReference>
<feature type="binding site" evidence="14">
    <location>
        <position position="257"/>
    </location>
    <ligand>
        <name>Mg(2+)</name>
        <dbReference type="ChEBI" id="CHEBI:18420"/>
    </ligand>
</feature>
<evidence type="ECO:0000256" key="13">
    <source>
        <dbReference type="PIRSR" id="PIRSR605959-2"/>
    </source>
</evidence>
<evidence type="ECO:0000256" key="2">
    <source>
        <dbReference type="ARBA" id="ARBA00004782"/>
    </source>
</evidence>
<dbReference type="PANTHER" id="PTHR43069:SF2">
    <property type="entry name" value="FUMARYLACETOACETASE"/>
    <property type="match status" value="1"/>
</dbReference>
<comment type="similarity">
    <text evidence="3 15">Belongs to the FAH family.</text>
</comment>
<dbReference type="InterPro" id="IPR036462">
    <property type="entry name" value="Fumarylacetoacetase_N_sf"/>
</dbReference>
<evidence type="ECO:0000256" key="10">
    <source>
        <dbReference type="ARBA" id="ARBA00022878"/>
    </source>
</evidence>
<dbReference type="SUPFAM" id="SSF63433">
    <property type="entry name" value="Fumarylacetoacetate hydrolase, FAH, N-terminal domain"/>
    <property type="match status" value="1"/>
</dbReference>
<evidence type="ECO:0000256" key="12">
    <source>
        <dbReference type="PIRSR" id="PIRSR605959-1"/>
    </source>
</evidence>
<dbReference type="SUPFAM" id="SSF56529">
    <property type="entry name" value="FAH"/>
    <property type="match status" value="1"/>
</dbReference>
<keyword evidence="7 15" id="KW-0378">Hydrolase</keyword>
<dbReference type="Proteomes" id="UP000807504">
    <property type="component" value="Unassembled WGS sequence"/>
</dbReference>
<evidence type="ECO:0000256" key="8">
    <source>
        <dbReference type="ARBA" id="ARBA00022837"/>
    </source>
</evidence>
<evidence type="ECO:0000313" key="19">
    <source>
        <dbReference type="EMBL" id="KAF8763370.1"/>
    </source>
</evidence>
<keyword evidence="6 14" id="KW-0479">Metal-binding</keyword>
<dbReference type="GO" id="GO:0006559">
    <property type="term" value="P:L-phenylalanine catabolic process"/>
    <property type="evidence" value="ECO:0007669"/>
    <property type="project" value="UniProtKB-UniRule"/>
</dbReference>
<dbReference type="InterPro" id="IPR011234">
    <property type="entry name" value="Fumarylacetoacetase-like_C"/>
</dbReference>
<feature type="domain" description="Fumarylacetoacetase-like C-terminal" evidence="17">
    <location>
        <begin position="126"/>
        <end position="392"/>
    </location>
</feature>
<feature type="binding site" evidence="13">
    <location>
        <position position="350"/>
    </location>
    <ligand>
        <name>substrate</name>
    </ligand>
</feature>
<feature type="binding site" evidence="13">
    <location>
        <position position="244"/>
    </location>
    <ligand>
        <name>substrate</name>
    </ligand>
</feature>
<keyword evidence="11 15" id="KW-0585">Phenylalanine catabolism</keyword>
<feature type="binding site" evidence="14">
    <location>
        <position position="199"/>
    </location>
    <ligand>
        <name>Ca(2+)</name>
        <dbReference type="ChEBI" id="CHEBI:29108"/>
    </ligand>
</feature>
<dbReference type="OMA" id="YWTAAQQ"/>
<dbReference type="Pfam" id="PF01557">
    <property type="entry name" value="FAA_hydrolase"/>
    <property type="match status" value="1"/>
</dbReference>
<keyword evidence="20" id="KW-1185">Reference proteome</keyword>
<dbReference type="Gene3D" id="3.90.850.10">
    <property type="entry name" value="Fumarylacetoacetase-like, C-terminal domain"/>
    <property type="match status" value="1"/>
</dbReference>
<feature type="binding site" evidence="14">
    <location>
        <position position="126"/>
    </location>
    <ligand>
        <name>Ca(2+)</name>
        <dbReference type="ChEBI" id="CHEBI:29108"/>
    </ligand>
</feature>
<evidence type="ECO:0000256" key="11">
    <source>
        <dbReference type="ARBA" id="ARBA00023232"/>
    </source>
</evidence>
<reference evidence="19" key="1">
    <citation type="journal article" date="2020" name="bioRxiv">
        <title>Chromosome-level reference genome of the European wasp spider Argiope bruennichi: a resource for studies on range expansion and evolutionary adaptation.</title>
        <authorList>
            <person name="Sheffer M.M."/>
            <person name="Hoppe A."/>
            <person name="Krehenwinkel H."/>
            <person name="Uhl G."/>
            <person name="Kuss A.W."/>
            <person name="Jensen L."/>
            <person name="Jensen C."/>
            <person name="Gillespie R.G."/>
            <person name="Hoff K.J."/>
            <person name="Prost S."/>
        </authorList>
    </citation>
    <scope>NUCLEOTIDE SEQUENCE</scope>
</reference>
<evidence type="ECO:0000259" key="18">
    <source>
        <dbReference type="Pfam" id="PF09298"/>
    </source>
</evidence>
<accession>A0A8T0E1M5</accession>
<feature type="binding site" evidence="13">
    <location>
        <position position="128"/>
    </location>
    <ligand>
        <name>substrate</name>
    </ligand>
</feature>
<dbReference type="EMBL" id="JABXBU010002231">
    <property type="protein sequence ID" value="KAF8763370.1"/>
    <property type="molecule type" value="Genomic_DNA"/>
</dbReference>
<evidence type="ECO:0000256" key="9">
    <source>
        <dbReference type="ARBA" id="ARBA00022842"/>
    </source>
</evidence>
<feature type="domain" description="Fumarylacetoacetase N-terminal" evidence="18">
    <location>
        <begin position="15"/>
        <end position="118"/>
    </location>
</feature>
<feature type="binding site" evidence="14">
    <location>
        <position position="233"/>
    </location>
    <ligand>
        <name>Mg(2+)</name>
        <dbReference type="ChEBI" id="CHEBI:18420"/>
    </ligand>
</feature>
<evidence type="ECO:0000256" key="3">
    <source>
        <dbReference type="ARBA" id="ARBA00010211"/>
    </source>
</evidence>
<dbReference type="GO" id="GO:1902000">
    <property type="term" value="P:homogentisate catabolic process"/>
    <property type="evidence" value="ECO:0007669"/>
    <property type="project" value="TreeGrafter"/>
</dbReference>
<evidence type="ECO:0000256" key="6">
    <source>
        <dbReference type="ARBA" id="ARBA00022723"/>
    </source>
</evidence>
<evidence type="ECO:0000313" key="20">
    <source>
        <dbReference type="Proteomes" id="UP000807504"/>
    </source>
</evidence>
<dbReference type="InterPro" id="IPR005959">
    <property type="entry name" value="Fumarylacetoacetase"/>
</dbReference>
<dbReference type="Pfam" id="PF09298">
    <property type="entry name" value="FAA_hydrolase_N"/>
    <property type="match status" value="1"/>
</dbReference>
<evidence type="ECO:0000256" key="5">
    <source>
        <dbReference type="ARBA" id="ARBA00014741"/>
    </source>
</evidence>
<feature type="binding site" evidence="13">
    <location>
        <position position="240"/>
    </location>
    <ligand>
        <name>substrate</name>
    </ligand>
</feature>
<name>A0A8T0E1M5_ARGBR</name>
<dbReference type="InterPro" id="IPR015377">
    <property type="entry name" value="Fumarylacetoacetase_N"/>
</dbReference>
<evidence type="ECO:0000256" key="7">
    <source>
        <dbReference type="ARBA" id="ARBA00022801"/>
    </source>
</evidence>
<dbReference type="PANTHER" id="PTHR43069">
    <property type="entry name" value="FUMARYLACETOACETASE"/>
    <property type="match status" value="1"/>
</dbReference>
<protein>
    <recommendedName>
        <fullName evidence="5 15">Fumarylacetoacetase</fullName>
        <ecNumber evidence="4 15">3.7.1.2</ecNumber>
    </recommendedName>
    <alternativeName>
        <fullName evidence="15">Fumarylacetoacetate hydrolase</fullName>
    </alternativeName>
</protein>
<evidence type="ECO:0000256" key="14">
    <source>
        <dbReference type="PIRSR" id="PIRSR605959-3"/>
    </source>
</evidence>
<dbReference type="InterPro" id="IPR036663">
    <property type="entry name" value="Fumarylacetoacetase_C_sf"/>
</dbReference>
<evidence type="ECO:0000256" key="15">
    <source>
        <dbReference type="RuleBase" id="RU366008"/>
    </source>
</evidence>
<dbReference type="EC" id="3.7.1.2" evidence="4 15"/>
<keyword evidence="10 15" id="KW-0828">Tyrosine catabolism</keyword>
<feature type="binding site" evidence="14">
    <location>
        <position position="201"/>
    </location>
    <ligand>
        <name>Ca(2+)</name>
        <dbReference type="ChEBI" id="CHEBI:29108"/>
    </ligand>
</feature>
<evidence type="ECO:0000256" key="1">
    <source>
        <dbReference type="ARBA" id="ARBA00000353"/>
    </source>
</evidence>
<dbReference type="NCBIfam" id="TIGR01266">
    <property type="entry name" value="fum_ac_acetase"/>
    <property type="match status" value="1"/>
</dbReference>
<dbReference type="Gene3D" id="2.30.30.230">
    <property type="entry name" value="Fumarylacetoacetase, N-terminal domain"/>
    <property type="match status" value="1"/>
</dbReference>
<dbReference type="FunFam" id="2.30.30.230:FF:000001">
    <property type="entry name" value="Fumarylacetoacetase"/>
    <property type="match status" value="1"/>
</dbReference>
<organism evidence="19 20">
    <name type="scientific">Argiope bruennichi</name>
    <name type="common">Wasp spider</name>
    <name type="synonym">Aranea bruennichi</name>
    <dbReference type="NCBI Taxonomy" id="94029"/>
    <lineage>
        <taxon>Eukaryota</taxon>
        <taxon>Metazoa</taxon>
        <taxon>Ecdysozoa</taxon>
        <taxon>Arthropoda</taxon>
        <taxon>Chelicerata</taxon>
        <taxon>Arachnida</taxon>
        <taxon>Araneae</taxon>
        <taxon>Araneomorphae</taxon>
        <taxon>Entelegynae</taxon>
        <taxon>Araneoidea</taxon>
        <taxon>Araneidae</taxon>
        <taxon>Argiope</taxon>
    </lineage>
</organism>
<keyword evidence="9 14" id="KW-0460">Magnesium</keyword>
<sequence>MSFIAIPNDCHFSYHNLPYGIFSSPNNLRRRPGVAIGDYVLDLSAIKHLFHGPLLRDVQDVFTEQTLNRFMSLGKDSWHEARKILQSLLSAKNPILRDDANLRSKALLRRDSVTMHMPAHIGDYSDFYSSEEHATNVGIMFRNKENALMPNWKYLPVGYHGRASSIVISGTPIRRPNGQTRPDDSKPPQFGPCKLMDFELEMAFFIGTPSKLGKPISIDKAQDHIFGMVLMNDWSARDIQKWEYVPLGPFLAKSLGTTISPWIVTMEALEPFLCENVPQDPSPLSYLKHSDPYNFDIHLEVSLLPENGKVPTVISKSNFKYMYWSMKQQLTHHTITGCNMNTGDLLASGTISGKSPDSYGSMLELSWKGTKDIVLAGGQTRRFLKDGDEVILTGYCQGDDYVVGFGDCTGKLLPALQI</sequence>
<evidence type="ECO:0000259" key="17">
    <source>
        <dbReference type="Pfam" id="PF01557"/>
    </source>
</evidence>
<comment type="cofactor">
    <cofactor evidence="15">
        <name>Mg(2+)</name>
        <dbReference type="ChEBI" id="CHEBI:18420"/>
    </cofactor>
    <cofactor evidence="15">
        <name>Ca(2+)</name>
        <dbReference type="ChEBI" id="CHEBI:29108"/>
    </cofactor>
</comment>
<feature type="region of interest" description="Disordered" evidence="16">
    <location>
        <begin position="170"/>
        <end position="189"/>
    </location>
</feature>
<dbReference type="FunFam" id="3.90.850.10:FF:000004">
    <property type="entry name" value="Fumarylacetoacetase"/>
    <property type="match status" value="1"/>
</dbReference>
<keyword evidence="8 14" id="KW-0106">Calcium</keyword>
<gene>
    <name evidence="19" type="ORF">HNY73_021558</name>
</gene>
<reference evidence="19" key="2">
    <citation type="submission" date="2020-06" db="EMBL/GenBank/DDBJ databases">
        <authorList>
            <person name="Sheffer M."/>
        </authorList>
    </citation>
    <scope>NUCLEOTIDE SEQUENCE</scope>
</reference>
<feature type="binding site" evidence="14">
    <location>
        <position position="253"/>
    </location>
    <ligand>
        <name>Mg(2+)</name>
        <dbReference type="ChEBI" id="CHEBI:18420"/>
    </ligand>
</feature>
<feature type="active site" description="Proton acceptor" evidence="12">
    <location>
        <position position="133"/>
    </location>
</feature>
<comment type="pathway">
    <text evidence="2 15">Amino-acid degradation; L-phenylalanine degradation; acetoacetate and fumarate from L-phenylalanine: step 6/6.</text>
</comment>
<comment type="catalytic activity">
    <reaction evidence="1 15">
        <text>4-fumarylacetoacetate + H2O = acetoacetate + fumarate + H(+)</text>
        <dbReference type="Rhea" id="RHEA:10244"/>
        <dbReference type="ChEBI" id="CHEBI:13705"/>
        <dbReference type="ChEBI" id="CHEBI:15377"/>
        <dbReference type="ChEBI" id="CHEBI:15378"/>
        <dbReference type="ChEBI" id="CHEBI:18034"/>
        <dbReference type="ChEBI" id="CHEBI:29806"/>
        <dbReference type="EC" id="3.7.1.2"/>
    </reaction>
</comment>
<comment type="caution">
    <text evidence="19">The sequence shown here is derived from an EMBL/GenBank/DDBJ whole genome shotgun (WGS) entry which is preliminary data.</text>
</comment>
<dbReference type="GO" id="GO:0046872">
    <property type="term" value="F:metal ion binding"/>
    <property type="evidence" value="ECO:0007669"/>
    <property type="project" value="UniProtKB-UniRule"/>
</dbReference>
<evidence type="ECO:0000256" key="16">
    <source>
        <dbReference type="SAM" id="MobiDB-lite"/>
    </source>
</evidence>
<evidence type="ECO:0000256" key="4">
    <source>
        <dbReference type="ARBA" id="ARBA00012094"/>
    </source>
</evidence>
<dbReference type="GO" id="GO:0006572">
    <property type="term" value="P:L-tyrosine catabolic process"/>
    <property type="evidence" value="ECO:0007669"/>
    <property type="project" value="UniProtKB-UniRule"/>
</dbReference>
<dbReference type="OrthoDB" id="9971669at2759"/>
<proteinExistence type="inferred from homology"/>
<feature type="binding site" evidence="13">
    <location>
        <position position="142"/>
    </location>
    <ligand>
        <name>substrate</name>
    </ligand>
</feature>
<dbReference type="AlphaFoldDB" id="A0A8T0E1M5"/>